<dbReference type="Gene3D" id="3.40.30.10">
    <property type="entry name" value="Glutaredoxin"/>
    <property type="match status" value="1"/>
</dbReference>
<sequence length="456" mass="49935">MVVKVYIASSSGSTSIKKQQQDVMGFLAANKIEFEECDIAANEDNRKWMRENVPEDSRPATGNPLPPQIFNEARYCGNYEAFFDAREDNAVVCVLRPDCSPGVKEAEALARAGTTVARKCLSQSLAPSLQEGTGLLHSQQSTPRSEVRNSNECDTASPHFVTVLLIGSVAGAAMLCEGFIRALTYRENSKDSAPASPQSRSPLCTDPTYKTKLDAMGLTLIKGKEEVPGIEQGLEQARPYQASPDVSIPRDKADQNLVLDLYCSWHWNSFCKDYPDLQLRGDHMVDRDSESLGPKYEICGTPLQSQGPGELNPLQPLGLPAALEPPQDDGYLVMDTSINLDKREPLSNSMLNCYLESKLLEVYRQHLQDSLARPGFPANPALLPSALLPSVDQLSQQLSLEQGLDASVARYVVTNYLSSMRACTGSSSSNSHFSSPVLRISTADERKKVPSLYQPL</sequence>
<keyword evidence="4" id="KW-1003">Cell membrane</keyword>
<dbReference type="GO" id="GO:0017124">
    <property type="term" value="F:SH3 domain binding"/>
    <property type="evidence" value="ECO:0007669"/>
    <property type="project" value="UniProtKB-KW"/>
</dbReference>
<dbReference type="GO" id="GO:0034121">
    <property type="term" value="P:regulation of toll-like receptor signaling pathway"/>
    <property type="evidence" value="ECO:0007669"/>
    <property type="project" value="InterPro"/>
</dbReference>
<evidence type="ECO:0000256" key="5">
    <source>
        <dbReference type="ARBA" id="ARBA00022490"/>
    </source>
</evidence>
<dbReference type="GO" id="GO:0005829">
    <property type="term" value="C:cytosol"/>
    <property type="evidence" value="ECO:0007669"/>
    <property type="project" value="UniProtKB-SubCell"/>
</dbReference>
<organism evidence="12 13">
    <name type="scientific">Synaphobranchus kaupii</name>
    <name type="common">Kaup's arrowtooth eel</name>
    <dbReference type="NCBI Taxonomy" id="118154"/>
    <lineage>
        <taxon>Eukaryota</taxon>
        <taxon>Metazoa</taxon>
        <taxon>Chordata</taxon>
        <taxon>Craniata</taxon>
        <taxon>Vertebrata</taxon>
        <taxon>Euteleostomi</taxon>
        <taxon>Actinopterygii</taxon>
        <taxon>Neopterygii</taxon>
        <taxon>Teleostei</taxon>
        <taxon>Anguilliformes</taxon>
        <taxon>Synaphobranchidae</taxon>
        <taxon>Synaphobranchus</taxon>
    </lineage>
</organism>
<dbReference type="GO" id="GO:0005886">
    <property type="term" value="C:plasma membrane"/>
    <property type="evidence" value="ECO:0007669"/>
    <property type="project" value="UniProtKB-SubCell"/>
</dbReference>
<dbReference type="SUPFAM" id="SSF52833">
    <property type="entry name" value="Thioredoxin-like"/>
    <property type="match status" value="1"/>
</dbReference>
<evidence type="ECO:0000256" key="7">
    <source>
        <dbReference type="ARBA" id="ARBA00023136"/>
    </source>
</evidence>
<evidence type="ECO:0000313" key="12">
    <source>
        <dbReference type="EMBL" id="KAJ8338325.1"/>
    </source>
</evidence>
<dbReference type="InterPro" id="IPR036249">
    <property type="entry name" value="Thioredoxin-like_sf"/>
</dbReference>
<evidence type="ECO:0000256" key="9">
    <source>
        <dbReference type="ARBA" id="ARBA00045879"/>
    </source>
</evidence>
<comment type="caution">
    <text evidence="12">The sequence shown here is derived from an EMBL/GenBank/DDBJ whole genome shotgun (WGS) entry which is preliminary data.</text>
</comment>
<evidence type="ECO:0000256" key="3">
    <source>
        <dbReference type="ARBA" id="ARBA00007764"/>
    </source>
</evidence>
<gene>
    <name evidence="12" type="ORF">SKAU_G00372910</name>
</gene>
<dbReference type="CDD" id="cd03030">
    <property type="entry name" value="GRX_SH3BGR"/>
    <property type="match status" value="1"/>
</dbReference>
<accession>A0A9Q1IF67</accession>
<evidence type="ECO:0000256" key="8">
    <source>
        <dbReference type="ARBA" id="ARBA00042661"/>
    </source>
</evidence>
<evidence type="ECO:0000256" key="4">
    <source>
        <dbReference type="ARBA" id="ARBA00022475"/>
    </source>
</evidence>
<dbReference type="EMBL" id="JAINUF010000018">
    <property type="protein sequence ID" value="KAJ8338325.1"/>
    <property type="molecule type" value="Genomic_DNA"/>
</dbReference>
<dbReference type="Pfam" id="PF04908">
    <property type="entry name" value="SH3BGR"/>
    <property type="match status" value="1"/>
</dbReference>
<feature type="compositionally biased region" description="Polar residues" evidence="11">
    <location>
        <begin position="131"/>
        <end position="144"/>
    </location>
</feature>
<evidence type="ECO:0000256" key="11">
    <source>
        <dbReference type="SAM" id="MobiDB-lite"/>
    </source>
</evidence>
<keyword evidence="7" id="KW-0472">Membrane</keyword>
<dbReference type="Proteomes" id="UP001152622">
    <property type="component" value="Chromosome 18"/>
</dbReference>
<keyword evidence="6" id="KW-0729">SH3-binding</keyword>
<dbReference type="InterPro" id="IPR006993">
    <property type="entry name" value="Glut_rich_SH3-bd"/>
</dbReference>
<evidence type="ECO:0000313" key="13">
    <source>
        <dbReference type="Proteomes" id="UP001152622"/>
    </source>
</evidence>
<comment type="subunit">
    <text evidence="10">Monomer. Interacts with PFN1/Profilin-1. Interacts with ERBB2. Interacts with ATG12. Interacts with BECN1. Interacts with translating ribosomes.</text>
</comment>
<comment type="function">
    <text evidence="9">Appears to function as an adapter protein that bridges proteins together or proteins with mRNAs. May function as a ubiquitin ligase-substrate adapter. Additionally, associates with translating cytoplasmic ribosomes and may promote the expression of specific mRNAs.</text>
</comment>
<evidence type="ECO:0000256" key="2">
    <source>
        <dbReference type="ARBA" id="ARBA00004514"/>
    </source>
</evidence>
<proteinExistence type="inferred from homology"/>
<comment type="similarity">
    <text evidence="3">Belongs to the SH3BGR family.</text>
</comment>
<evidence type="ECO:0000256" key="10">
    <source>
        <dbReference type="ARBA" id="ARBA00047101"/>
    </source>
</evidence>
<feature type="region of interest" description="Disordered" evidence="11">
    <location>
        <begin position="131"/>
        <end position="152"/>
    </location>
</feature>
<protein>
    <recommendedName>
        <fullName evidence="8">SH3 domain-binding glutamic acid-rich-like protein 1</fullName>
    </recommendedName>
</protein>
<dbReference type="InterPro" id="IPR027869">
    <property type="entry name" value="TASL"/>
</dbReference>
<dbReference type="InterPro" id="IPR051033">
    <property type="entry name" value="SH3BGR"/>
</dbReference>
<name>A0A9Q1IF67_SYNKA</name>
<dbReference type="Pfam" id="PF15133">
    <property type="entry name" value="TASL"/>
    <property type="match status" value="1"/>
</dbReference>
<comment type="subcellular location">
    <subcellularLocation>
        <location evidence="1">Cell membrane</location>
    </subcellularLocation>
    <subcellularLocation>
        <location evidence="2">Cytoplasm</location>
        <location evidence="2">Cytosol</location>
    </subcellularLocation>
</comment>
<evidence type="ECO:0000256" key="6">
    <source>
        <dbReference type="ARBA" id="ARBA00023036"/>
    </source>
</evidence>
<dbReference type="PANTHER" id="PTHR12232:SF5">
    <property type="entry name" value="ADAPTER SH3BGRL"/>
    <property type="match status" value="1"/>
</dbReference>
<dbReference type="AlphaFoldDB" id="A0A9Q1IF67"/>
<evidence type="ECO:0000256" key="1">
    <source>
        <dbReference type="ARBA" id="ARBA00004236"/>
    </source>
</evidence>
<dbReference type="OrthoDB" id="8778600at2759"/>
<keyword evidence="5" id="KW-0963">Cytoplasm</keyword>
<reference evidence="12" key="1">
    <citation type="journal article" date="2023" name="Science">
        <title>Genome structures resolve the early diversification of teleost fishes.</title>
        <authorList>
            <person name="Parey E."/>
            <person name="Louis A."/>
            <person name="Montfort J."/>
            <person name="Bouchez O."/>
            <person name="Roques C."/>
            <person name="Iampietro C."/>
            <person name="Lluch J."/>
            <person name="Castinel A."/>
            <person name="Donnadieu C."/>
            <person name="Desvignes T."/>
            <person name="Floi Bucao C."/>
            <person name="Jouanno E."/>
            <person name="Wen M."/>
            <person name="Mejri S."/>
            <person name="Dirks R."/>
            <person name="Jansen H."/>
            <person name="Henkel C."/>
            <person name="Chen W.J."/>
            <person name="Zahm M."/>
            <person name="Cabau C."/>
            <person name="Klopp C."/>
            <person name="Thompson A.W."/>
            <person name="Robinson-Rechavi M."/>
            <person name="Braasch I."/>
            <person name="Lecointre G."/>
            <person name="Bobe J."/>
            <person name="Postlethwait J.H."/>
            <person name="Berthelot C."/>
            <person name="Roest Crollius H."/>
            <person name="Guiguen Y."/>
        </authorList>
    </citation>
    <scope>NUCLEOTIDE SEQUENCE</scope>
    <source>
        <strain evidence="12">WJC10195</strain>
    </source>
</reference>
<dbReference type="PANTHER" id="PTHR12232">
    <property type="entry name" value="SH3 DOMAIN-BINDING GLUTAMIC ACID-RICH-LIKE PROTEIN"/>
    <property type="match status" value="1"/>
</dbReference>
<keyword evidence="13" id="KW-1185">Reference proteome</keyword>